<dbReference type="EMBL" id="JAKROA010000041">
    <property type="protein sequence ID" value="KAL5102659.1"/>
    <property type="molecule type" value="Genomic_DNA"/>
</dbReference>
<evidence type="ECO:0000313" key="1">
    <source>
        <dbReference type="EMBL" id="KAL5102659.1"/>
    </source>
</evidence>
<name>A0ABR4PZ35_9CEST</name>
<evidence type="ECO:0000313" key="2">
    <source>
        <dbReference type="Proteomes" id="UP001651158"/>
    </source>
</evidence>
<dbReference type="Proteomes" id="UP001651158">
    <property type="component" value="Unassembled WGS sequence"/>
</dbReference>
<reference evidence="1 2" key="1">
    <citation type="journal article" date="2022" name="Front. Cell. Infect. Microbiol.">
        <title>The Genomes of Two Strains of Taenia crassiceps the Animal Model for the Study of Human Cysticercosis.</title>
        <authorList>
            <person name="Bobes R.J."/>
            <person name="Estrada K."/>
            <person name="Rios-Valencia D.G."/>
            <person name="Calderon-Gallegos A."/>
            <person name="de la Torre P."/>
            <person name="Carrero J.C."/>
            <person name="Sanchez-Flores A."/>
            <person name="Laclette J.P."/>
        </authorList>
    </citation>
    <scope>NUCLEOTIDE SEQUENCE [LARGE SCALE GENOMIC DNA]</scope>
    <source>
        <strain evidence="1">WFUcys</strain>
    </source>
</reference>
<accession>A0ABR4PZ35</accession>
<proteinExistence type="predicted"/>
<sequence length="283" mass="32205">MSIPSWKWVLSAKPFSTRLYQYIDQFSWVDKHLCKLLFPRPSPDSFRYAAEAILYQREQTTSFARFLSTLACSWGAGCDCATVNFRIMPDFDEDTMMEPDDMMHNKALLIKFIKNSLMIKLPFRLHWASVNEYVSIYESAHGPQQWYVEKSASVLASCDCVIHVVDAWSFDIAELAVTIGSLAPHQQLVIAVVVGLRLDEFSRMECLANFLQSIGGFARSWLTAVPTNWRLWCIKRQGSRFIGNFSSLIKWGCYDVLSKKVAVVKAETMRQAAAVNVLNSSEV</sequence>
<organism evidence="1 2">
    <name type="scientific">Taenia crassiceps</name>
    <dbReference type="NCBI Taxonomy" id="6207"/>
    <lineage>
        <taxon>Eukaryota</taxon>
        <taxon>Metazoa</taxon>
        <taxon>Spiralia</taxon>
        <taxon>Lophotrochozoa</taxon>
        <taxon>Platyhelminthes</taxon>
        <taxon>Cestoda</taxon>
        <taxon>Eucestoda</taxon>
        <taxon>Cyclophyllidea</taxon>
        <taxon>Taeniidae</taxon>
        <taxon>Taenia</taxon>
    </lineage>
</organism>
<keyword evidence="2" id="KW-1185">Reference proteome</keyword>
<comment type="caution">
    <text evidence="1">The sequence shown here is derived from an EMBL/GenBank/DDBJ whole genome shotgun (WGS) entry which is preliminary data.</text>
</comment>
<protein>
    <submittedName>
        <fullName evidence="1">Uncharacterized protein</fullName>
    </submittedName>
</protein>
<gene>
    <name evidence="1" type="ORF">TcWFU_007283</name>
</gene>